<reference evidence="1 2" key="1">
    <citation type="journal article" date="2015" name="PLoS Pathog.">
        <title>Leptomonas seymouri: Adaptations to the Dixenous Life Cycle Analyzed by Genome Sequencing, Transcriptome Profiling and Co-infection with Leishmania donovani.</title>
        <authorList>
            <person name="Kraeva N."/>
            <person name="Butenko A."/>
            <person name="Hlavacova J."/>
            <person name="Kostygov A."/>
            <person name="Myskova J."/>
            <person name="Grybchuk D."/>
            <person name="Lestinova T."/>
            <person name="Votypka J."/>
            <person name="Volf P."/>
            <person name="Opperdoes F."/>
            <person name="Flegontov P."/>
            <person name="Lukes J."/>
            <person name="Yurchenko V."/>
        </authorList>
    </citation>
    <scope>NUCLEOTIDE SEQUENCE [LARGE SCALE GENOMIC DNA]</scope>
    <source>
        <strain evidence="1 2">ATCC 30220</strain>
    </source>
</reference>
<dbReference type="AlphaFoldDB" id="A0A0N0P3F0"/>
<dbReference type="OrthoDB" id="272469at2759"/>
<accession>A0A0N0P3F0</accession>
<dbReference type="OMA" id="FARPFWR"/>
<comment type="caution">
    <text evidence="1">The sequence shown here is derived from an EMBL/GenBank/DDBJ whole genome shotgun (WGS) entry which is preliminary data.</text>
</comment>
<keyword evidence="2" id="KW-1185">Reference proteome</keyword>
<evidence type="ECO:0000313" key="1">
    <source>
        <dbReference type="EMBL" id="KPI83597.1"/>
    </source>
</evidence>
<dbReference type="VEuPathDB" id="TriTrypDB:Lsey_0352_0070"/>
<dbReference type="EMBL" id="LJSK01000352">
    <property type="protein sequence ID" value="KPI83597.1"/>
    <property type="molecule type" value="Genomic_DNA"/>
</dbReference>
<proteinExistence type="predicted"/>
<name>A0A0N0P3F0_LEPSE</name>
<protein>
    <submittedName>
        <fullName evidence="1">Uncharacterized protein</fullName>
    </submittedName>
</protein>
<sequence length="919" mass="103084">MFVLMPPRCMQTVKGFVLPRYYIELHRQICASTMCLFLASNQLACVQTLNILISLLFYFYPFQFAKCFYEVTIFPFPHSQLLLIIKLFFLEKLNDMLYTRLFLLSALWRPHSEQIKYWIAASAKEAEVLSLARNYVHDLDLQNALVTFDDGLELVDILPKIRYPQGSHASSYLAKHIEATSNDLTAHHIKQLSANVRLAGDDLGHYEAALCSPSFFDAFSRCIHSLESTELVQLAFPFCNFVSQRGSQTKHVASRILLIIAAELTRRLNESNDKAASLTFLAAQNLPLDAEQWENLRSAAFTLTAVLDKASLQSLLQLIASHNATSPNSSWGSVIQETLVKSKSISNADVCDIVINVIRSGCPVDSSLIDQMVVSAHSRSGSEFLHVLTAWQEAKLRSCDREIFSSVAKNRFQACVEARLGQTLNPSFSDDSLLWVYCLSFFSAKKAAAFLKLWFTDAQKPPNVSDKNAALICKIMISSDDFFPVLLHSVCEHAKCPLFDQEESIAVLYVYQKTGKGAPRELVKKAVGRLGGRLAKPRSQESKEITKLSLNGLAILLAGLSFVDDEEQLTILKRLLHAQQLTPAVAMAVLRYTQSTKTKACQFTRSKIVKHLIKFAGTFSAEEVCFTMSVLAELQIRDAAAFEHLFRELQNKTPSIKNIVAAGKSAKALRLNCTFELLNVVPSLFELSEITPADLFTMLRCCRTERRRALLSCEKVQSIVNNVTIAEMKTPDLLILFCIYATNMKRRETIAQVMAMRDPVTRHEIDVDDVIEAFECAVSSQEIESICKISTTASRDLSELHLMRLLRCAQGYSSIPNKFYRFVGRAILLLSSDGRLSPNNALLWTKFYCDHQIKDDSVGRCLVMRAGRTKVSVPPDMYKTLQKAGMLYGVSMKSVKSLTKPQPKAIRRIIADNIIDKAM</sequence>
<dbReference type="Proteomes" id="UP000038009">
    <property type="component" value="Unassembled WGS sequence"/>
</dbReference>
<gene>
    <name evidence="1" type="ORF">ABL78_7370</name>
</gene>
<evidence type="ECO:0000313" key="2">
    <source>
        <dbReference type="Proteomes" id="UP000038009"/>
    </source>
</evidence>
<organism evidence="1 2">
    <name type="scientific">Leptomonas seymouri</name>
    <dbReference type="NCBI Taxonomy" id="5684"/>
    <lineage>
        <taxon>Eukaryota</taxon>
        <taxon>Discoba</taxon>
        <taxon>Euglenozoa</taxon>
        <taxon>Kinetoplastea</taxon>
        <taxon>Metakinetoplastina</taxon>
        <taxon>Trypanosomatida</taxon>
        <taxon>Trypanosomatidae</taxon>
        <taxon>Leishmaniinae</taxon>
        <taxon>Leptomonas</taxon>
    </lineage>
</organism>